<feature type="binding site" evidence="10">
    <location>
        <begin position="42"/>
        <end position="49"/>
    </location>
    <ligand>
        <name>ATP</name>
        <dbReference type="ChEBI" id="CHEBI:30616"/>
    </ligand>
</feature>
<evidence type="ECO:0000313" key="14">
    <source>
        <dbReference type="Proteomes" id="UP000777265"/>
    </source>
</evidence>
<evidence type="ECO:0000256" key="8">
    <source>
        <dbReference type="ARBA" id="ARBA00034808"/>
    </source>
</evidence>
<keyword evidence="6" id="KW-0413">Isomerase</keyword>
<dbReference type="PROSITE" id="PS51198">
    <property type="entry name" value="UVRD_HELICASE_ATP_BIND"/>
    <property type="match status" value="1"/>
</dbReference>
<proteinExistence type="inferred from homology"/>
<dbReference type="Pfam" id="PF13361">
    <property type="entry name" value="UvrD_C"/>
    <property type="match status" value="1"/>
</dbReference>
<dbReference type="Gene3D" id="3.40.50.300">
    <property type="entry name" value="P-loop containing nucleotide triphosphate hydrolases"/>
    <property type="match status" value="2"/>
</dbReference>
<dbReference type="InterPro" id="IPR014016">
    <property type="entry name" value="UvrD-like_ATP-bd"/>
</dbReference>
<dbReference type="AlphaFoldDB" id="A0A971M4B5"/>
<accession>A0A971M4B5</accession>
<evidence type="ECO:0000313" key="13">
    <source>
        <dbReference type="EMBL" id="NLW35414.1"/>
    </source>
</evidence>
<evidence type="ECO:0000256" key="1">
    <source>
        <dbReference type="ARBA" id="ARBA00009922"/>
    </source>
</evidence>
<reference evidence="13" key="1">
    <citation type="journal article" date="2020" name="Biotechnol. Biofuels">
        <title>New insights from the biogas microbiome by comprehensive genome-resolved metagenomics of nearly 1600 species originating from multiple anaerobic digesters.</title>
        <authorList>
            <person name="Campanaro S."/>
            <person name="Treu L."/>
            <person name="Rodriguez-R L.M."/>
            <person name="Kovalovszki A."/>
            <person name="Ziels R.M."/>
            <person name="Maus I."/>
            <person name="Zhu X."/>
            <person name="Kougias P.G."/>
            <person name="Basile A."/>
            <person name="Luo G."/>
            <person name="Schluter A."/>
            <person name="Konstantinidis K.T."/>
            <person name="Angelidaki I."/>
        </authorList>
    </citation>
    <scope>NUCLEOTIDE SEQUENCE</scope>
    <source>
        <strain evidence="13">AS06rmzACSIP_7</strain>
    </source>
</reference>
<dbReference type="SUPFAM" id="SSF52540">
    <property type="entry name" value="P-loop containing nucleoside triphosphate hydrolases"/>
    <property type="match status" value="1"/>
</dbReference>
<dbReference type="GO" id="GO:0003677">
    <property type="term" value="F:DNA binding"/>
    <property type="evidence" value="ECO:0007669"/>
    <property type="project" value="InterPro"/>
</dbReference>
<keyword evidence="4 10" id="KW-0347">Helicase</keyword>
<evidence type="ECO:0000259" key="11">
    <source>
        <dbReference type="PROSITE" id="PS51198"/>
    </source>
</evidence>
<dbReference type="GO" id="GO:0043138">
    <property type="term" value="F:3'-5' DNA helicase activity"/>
    <property type="evidence" value="ECO:0007669"/>
    <property type="project" value="UniProtKB-EC"/>
</dbReference>
<evidence type="ECO:0000256" key="7">
    <source>
        <dbReference type="ARBA" id="ARBA00034617"/>
    </source>
</evidence>
<sequence>MKRYVIYRDVAGRVPRIRYEEELNEEQLAVVTCSNGPILVIAGAGSGKTRVVTYRVAWLLEQGVSPNSILLLTFTNKAAREMLHRVEHLMKIDTRYIWGGTFHHIGNIILRRHGDLVGFKKSFTILDNEDAKDLIDVVIKDAKIDKKARRFPRSGILKEIFSYAVNTMEDFETSVNERAPFFCDILDEIALLNRLYREKKQAIHAVDFDDLLYYWHKLLAEHEDLRKLYAATFSHILVDEYQDTNRIQGEIVDFMGFINRNVMVVGDDAQSIYSFRGANFRNILEFPDKYPDSRVFKLETNYRSTPEILDLANYSITQNARQFTKVLHSIKKSGTAPVVAPARDVVQQAEFVAQRILELRDDGIPLDDTAVLYRAHYHSMELQMEFTRRDIPFEIRSGLRFFEQAHIKDVVAFLRVMANPSDEVSWKRALKLFPRIGNRTAENIYEFIQACSDPFDPFVSKKIGEKFTKIHRESIETWSRLFRDLASMQEREAPADMISAVLNNGYIEYLKYNYPNHEMRLEDISQLMNFSTQYQSLETFLSELSLMSGVSGEEIVAADREDEKVILSTIHQAKGLEWKAVFLVWCAEGRFPNPKALEEGGLEEERRLFYVATTRAMDELYLCYPLLVFDKQVGHIILKPSRFISELRGTDYEEWQISDL</sequence>
<feature type="domain" description="UvrD-like helicase C-terminal" evidence="12">
    <location>
        <begin position="306"/>
        <end position="575"/>
    </location>
</feature>
<feature type="domain" description="UvrD-like helicase ATP-binding" evidence="11">
    <location>
        <begin position="21"/>
        <end position="305"/>
    </location>
</feature>
<dbReference type="GO" id="GO:0000725">
    <property type="term" value="P:recombinational repair"/>
    <property type="evidence" value="ECO:0007669"/>
    <property type="project" value="TreeGrafter"/>
</dbReference>
<evidence type="ECO:0000256" key="10">
    <source>
        <dbReference type="PROSITE-ProRule" id="PRU00560"/>
    </source>
</evidence>
<dbReference type="GO" id="GO:0016787">
    <property type="term" value="F:hydrolase activity"/>
    <property type="evidence" value="ECO:0007669"/>
    <property type="project" value="UniProtKB-UniRule"/>
</dbReference>
<protein>
    <recommendedName>
        <fullName evidence="8">DNA 3'-5' helicase</fullName>
        <ecNumber evidence="8">5.6.2.4</ecNumber>
    </recommendedName>
</protein>
<dbReference type="InterPro" id="IPR013986">
    <property type="entry name" value="DExx_box_DNA_helicase_dom_sf"/>
</dbReference>
<evidence type="ECO:0000256" key="6">
    <source>
        <dbReference type="ARBA" id="ARBA00023235"/>
    </source>
</evidence>
<dbReference type="Gene3D" id="1.10.486.10">
    <property type="entry name" value="PCRA, domain 4"/>
    <property type="match status" value="1"/>
</dbReference>
<evidence type="ECO:0000256" key="5">
    <source>
        <dbReference type="ARBA" id="ARBA00022840"/>
    </source>
</evidence>
<dbReference type="EMBL" id="JAAYEE010000131">
    <property type="protein sequence ID" value="NLW35414.1"/>
    <property type="molecule type" value="Genomic_DNA"/>
</dbReference>
<dbReference type="PANTHER" id="PTHR11070:SF3">
    <property type="entry name" value="DNA 3'-5' HELICASE"/>
    <property type="match status" value="1"/>
</dbReference>
<keyword evidence="2 10" id="KW-0547">Nucleotide-binding</keyword>
<keyword evidence="3 10" id="KW-0378">Hydrolase</keyword>
<dbReference type="GO" id="GO:0005829">
    <property type="term" value="C:cytosol"/>
    <property type="evidence" value="ECO:0007669"/>
    <property type="project" value="TreeGrafter"/>
</dbReference>
<evidence type="ECO:0000256" key="4">
    <source>
        <dbReference type="ARBA" id="ARBA00022806"/>
    </source>
</evidence>
<evidence type="ECO:0000259" key="12">
    <source>
        <dbReference type="PROSITE" id="PS51217"/>
    </source>
</evidence>
<dbReference type="InterPro" id="IPR014017">
    <property type="entry name" value="DNA_helicase_UvrD-like_C"/>
</dbReference>
<evidence type="ECO:0000256" key="9">
    <source>
        <dbReference type="ARBA" id="ARBA00048988"/>
    </source>
</evidence>
<dbReference type="GO" id="GO:0005524">
    <property type="term" value="F:ATP binding"/>
    <property type="evidence" value="ECO:0007669"/>
    <property type="project" value="UniProtKB-UniRule"/>
</dbReference>
<dbReference type="PANTHER" id="PTHR11070">
    <property type="entry name" value="UVRD / RECB / PCRA DNA HELICASE FAMILY MEMBER"/>
    <property type="match status" value="1"/>
</dbReference>
<comment type="similarity">
    <text evidence="1">Belongs to the helicase family. UvrD subfamily.</text>
</comment>
<dbReference type="CDD" id="cd17932">
    <property type="entry name" value="DEXQc_UvrD"/>
    <property type="match status" value="1"/>
</dbReference>
<comment type="catalytic activity">
    <reaction evidence="9">
        <text>ATP + H2O = ADP + phosphate + H(+)</text>
        <dbReference type="Rhea" id="RHEA:13065"/>
        <dbReference type="ChEBI" id="CHEBI:15377"/>
        <dbReference type="ChEBI" id="CHEBI:15378"/>
        <dbReference type="ChEBI" id="CHEBI:30616"/>
        <dbReference type="ChEBI" id="CHEBI:43474"/>
        <dbReference type="ChEBI" id="CHEBI:456216"/>
        <dbReference type="EC" id="5.6.2.4"/>
    </reaction>
</comment>
<evidence type="ECO:0000256" key="2">
    <source>
        <dbReference type="ARBA" id="ARBA00022741"/>
    </source>
</evidence>
<reference evidence="13" key="2">
    <citation type="submission" date="2020-01" db="EMBL/GenBank/DDBJ databases">
        <authorList>
            <person name="Campanaro S."/>
        </authorList>
    </citation>
    <scope>NUCLEOTIDE SEQUENCE</scope>
    <source>
        <strain evidence="13">AS06rmzACSIP_7</strain>
    </source>
</reference>
<comment type="caution">
    <text evidence="13">The sequence shown here is derived from an EMBL/GenBank/DDBJ whole genome shotgun (WGS) entry which is preliminary data.</text>
</comment>
<comment type="catalytic activity">
    <reaction evidence="7">
        <text>Couples ATP hydrolysis with the unwinding of duplex DNA by translocating in the 3'-5' direction.</text>
        <dbReference type="EC" id="5.6.2.4"/>
    </reaction>
</comment>
<organism evidence="13 14">
    <name type="scientific">Syntrophorhabdus aromaticivorans</name>
    <dbReference type="NCBI Taxonomy" id="328301"/>
    <lineage>
        <taxon>Bacteria</taxon>
        <taxon>Pseudomonadati</taxon>
        <taxon>Thermodesulfobacteriota</taxon>
        <taxon>Syntrophorhabdia</taxon>
        <taxon>Syntrophorhabdales</taxon>
        <taxon>Syntrophorhabdaceae</taxon>
        <taxon>Syntrophorhabdus</taxon>
    </lineage>
</organism>
<dbReference type="Gene3D" id="1.10.10.160">
    <property type="match status" value="1"/>
</dbReference>
<dbReference type="InterPro" id="IPR027417">
    <property type="entry name" value="P-loop_NTPase"/>
</dbReference>
<evidence type="ECO:0000256" key="3">
    <source>
        <dbReference type="ARBA" id="ARBA00022801"/>
    </source>
</evidence>
<dbReference type="InterPro" id="IPR000212">
    <property type="entry name" value="DNA_helicase_UvrD/REP"/>
</dbReference>
<dbReference type="Proteomes" id="UP000777265">
    <property type="component" value="Unassembled WGS sequence"/>
</dbReference>
<dbReference type="PROSITE" id="PS51217">
    <property type="entry name" value="UVRD_HELICASE_CTER"/>
    <property type="match status" value="1"/>
</dbReference>
<dbReference type="Pfam" id="PF00580">
    <property type="entry name" value="UvrD-helicase"/>
    <property type="match status" value="1"/>
</dbReference>
<keyword evidence="5 10" id="KW-0067">ATP-binding</keyword>
<dbReference type="EC" id="5.6.2.4" evidence="8"/>
<name>A0A971M4B5_9BACT</name>
<gene>
    <name evidence="13" type="ORF">GXY80_08030</name>
</gene>